<evidence type="ECO:0000256" key="1">
    <source>
        <dbReference type="SAM" id="SignalP"/>
    </source>
</evidence>
<evidence type="ECO:0000313" key="2">
    <source>
        <dbReference type="EMBL" id="MBW32124.1"/>
    </source>
</evidence>
<reference evidence="2" key="1">
    <citation type="submission" date="2018-01" db="EMBL/GenBank/DDBJ databases">
        <title>An insight into the sialome of Amazonian anophelines.</title>
        <authorList>
            <person name="Ribeiro J.M."/>
            <person name="Scarpassa V."/>
            <person name="Calvo E."/>
        </authorList>
    </citation>
    <scope>NUCLEOTIDE SEQUENCE</scope>
    <source>
        <tissue evidence="2">Salivary glands</tissue>
    </source>
</reference>
<keyword evidence="1" id="KW-0732">Signal</keyword>
<feature type="signal peptide" evidence="1">
    <location>
        <begin position="1"/>
        <end position="28"/>
    </location>
</feature>
<dbReference type="AlphaFoldDB" id="A0A2M3ZU92"/>
<accession>A0A2M3ZU92</accession>
<protein>
    <submittedName>
        <fullName evidence="2">Putative secreted peptide</fullName>
    </submittedName>
</protein>
<organism evidence="2">
    <name type="scientific">Anopheles braziliensis</name>
    <dbReference type="NCBI Taxonomy" id="58242"/>
    <lineage>
        <taxon>Eukaryota</taxon>
        <taxon>Metazoa</taxon>
        <taxon>Ecdysozoa</taxon>
        <taxon>Arthropoda</taxon>
        <taxon>Hexapoda</taxon>
        <taxon>Insecta</taxon>
        <taxon>Pterygota</taxon>
        <taxon>Neoptera</taxon>
        <taxon>Endopterygota</taxon>
        <taxon>Diptera</taxon>
        <taxon>Nematocera</taxon>
        <taxon>Culicoidea</taxon>
        <taxon>Culicidae</taxon>
        <taxon>Anophelinae</taxon>
        <taxon>Anopheles</taxon>
    </lineage>
</organism>
<proteinExistence type="predicted"/>
<feature type="chain" id="PRO_5014733821" evidence="1">
    <location>
        <begin position="29"/>
        <end position="74"/>
    </location>
</feature>
<name>A0A2M3ZU92_9DIPT</name>
<sequence length="74" mass="8278">MQSPPLVLLVTNRSYVLILCLQQGLARGEGDYQPIYQPHCYSASNRSPFGNHHQQLICWLSNSGRIMAGHLLAL</sequence>
<dbReference type="EMBL" id="GGFM01011373">
    <property type="protein sequence ID" value="MBW32124.1"/>
    <property type="molecule type" value="Transcribed_RNA"/>
</dbReference>